<dbReference type="InterPro" id="IPR029055">
    <property type="entry name" value="Ntn_hydrolases_N"/>
</dbReference>
<proteinExistence type="predicted"/>
<organism evidence="2 3">
    <name type="scientific">Gemmatimonas groenlandica</name>
    <dbReference type="NCBI Taxonomy" id="2732249"/>
    <lineage>
        <taxon>Bacteria</taxon>
        <taxon>Pseudomonadati</taxon>
        <taxon>Gemmatimonadota</taxon>
        <taxon>Gemmatimonadia</taxon>
        <taxon>Gemmatimonadales</taxon>
        <taxon>Gemmatimonadaceae</taxon>
        <taxon>Gemmatimonas</taxon>
    </lineage>
</organism>
<evidence type="ECO:0000313" key="2">
    <source>
        <dbReference type="EMBL" id="QJR34175.1"/>
    </source>
</evidence>
<gene>
    <name evidence="2" type="ORF">HKW67_00920</name>
</gene>
<keyword evidence="1" id="KW-0732">Signal</keyword>
<dbReference type="PANTHER" id="PTHR39328">
    <property type="entry name" value="BLL2871 PROTEIN"/>
    <property type="match status" value="1"/>
</dbReference>
<sequence length="263" mass="27735">MRSLPSVVHTVVRTVTLTLGILASASAARAQSSGFSTTPPLPWPPVATFSILGYDPATGEVGGAVQSRVFSVGNGVLWAEAGVGAAATQAIVDVSYGPQAIALLRQGVKPAEVIKRVWQGDPDPRPVDWTKEGRQFAVIDAQGNVAAYTGPKATVWAGDKQGKFCTAQGNILASAEVVNAMVSAFENTTGHLSLRLMAALEAGQMAGGDKRGMQSAAMLIVKKDGGVWLHNDVVLRLQVDDSPEPIKELRRLVEKAATMRRPR</sequence>
<dbReference type="SUPFAM" id="SSF56235">
    <property type="entry name" value="N-terminal nucleophile aminohydrolases (Ntn hydrolases)"/>
    <property type="match status" value="1"/>
</dbReference>
<dbReference type="AlphaFoldDB" id="A0A6M4IJD2"/>
<dbReference type="PANTHER" id="PTHR39328:SF1">
    <property type="entry name" value="BLL2871 PROTEIN"/>
    <property type="match status" value="1"/>
</dbReference>
<reference evidence="2 3" key="1">
    <citation type="submission" date="2020-05" db="EMBL/GenBank/DDBJ databases">
        <title>Complete genome sequence of Gemmatimonas greenlandica TET16.</title>
        <authorList>
            <person name="Zeng Y."/>
        </authorList>
    </citation>
    <scope>NUCLEOTIDE SEQUENCE [LARGE SCALE GENOMIC DNA]</scope>
    <source>
        <strain evidence="2 3">TET16</strain>
    </source>
</reference>
<dbReference type="KEGG" id="ggr:HKW67_00920"/>
<evidence type="ECO:0000313" key="3">
    <source>
        <dbReference type="Proteomes" id="UP000500938"/>
    </source>
</evidence>
<dbReference type="EMBL" id="CP053085">
    <property type="protein sequence ID" value="QJR34175.1"/>
    <property type="molecule type" value="Genomic_DNA"/>
</dbReference>
<feature type="signal peptide" evidence="1">
    <location>
        <begin position="1"/>
        <end position="30"/>
    </location>
</feature>
<dbReference type="Pfam" id="PF06267">
    <property type="entry name" value="DUF1028"/>
    <property type="match status" value="1"/>
</dbReference>
<evidence type="ECO:0000256" key="1">
    <source>
        <dbReference type="SAM" id="SignalP"/>
    </source>
</evidence>
<dbReference type="Proteomes" id="UP000500938">
    <property type="component" value="Chromosome"/>
</dbReference>
<dbReference type="InterPro" id="IPR010430">
    <property type="entry name" value="DUF1028"/>
</dbReference>
<protein>
    <submittedName>
        <fullName evidence="2">DUF1028 domain-containing protein</fullName>
    </submittedName>
</protein>
<feature type="chain" id="PRO_5027095513" evidence="1">
    <location>
        <begin position="31"/>
        <end position="263"/>
    </location>
</feature>
<name>A0A6M4IJD2_9BACT</name>
<keyword evidence="3" id="KW-1185">Reference proteome</keyword>
<accession>A0A6M4IJD2</accession>
<dbReference type="Gene3D" id="3.60.20.10">
    <property type="entry name" value="Glutamine Phosphoribosylpyrophosphate, subunit 1, domain 1"/>
    <property type="match status" value="1"/>
</dbReference>
<dbReference type="RefSeq" id="WP_171223601.1">
    <property type="nucleotide sequence ID" value="NZ_CP053085.1"/>
</dbReference>